<dbReference type="PROSITE" id="PS50113">
    <property type="entry name" value="PAC"/>
    <property type="match status" value="2"/>
</dbReference>
<evidence type="ECO:0000313" key="8">
    <source>
        <dbReference type="Proteomes" id="UP000292307"/>
    </source>
</evidence>
<dbReference type="Gene3D" id="3.30.70.270">
    <property type="match status" value="1"/>
</dbReference>
<dbReference type="InterPro" id="IPR052155">
    <property type="entry name" value="Biofilm_reg_signaling"/>
</dbReference>
<dbReference type="GO" id="GO:0006355">
    <property type="term" value="P:regulation of DNA-templated transcription"/>
    <property type="evidence" value="ECO:0007669"/>
    <property type="project" value="InterPro"/>
</dbReference>
<dbReference type="Gene3D" id="3.30.450.20">
    <property type="entry name" value="PAS domain"/>
    <property type="match status" value="3"/>
</dbReference>
<dbReference type="InterPro" id="IPR035965">
    <property type="entry name" value="PAS-like_dom_sf"/>
</dbReference>
<dbReference type="PANTHER" id="PTHR44757:SF2">
    <property type="entry name" value="BIOFILM ARCHITECTURE MAINTENANCE PROTEIN MBAA"/>
    <property type="match status" value="1"/>
</dbReference>
<dbReference type="Pfam" id="PF13426">
    <property type="entry name" value="PAS_9"/>
    <property type="match status" value="1"/>
</dbReference>
<dbReference type="Pfam" id="PF00497">
    <property type="entry name" value="SBP_bac_3"/>
    <property type="match status" value="1"/>
</dbReference>
<evidence type="ECO:0000256" key="1">
    <source>
        <dbReference type="SAM" id="Phobius"/>
    </source>
</evidence>
<dbReference type="CDD" id="cd01949">
    <property type="entry name" value="GGDEF"/>
    <property type="match status" value="1"/>
</dbReference>
<keyword evidence="1" id="KW-0472">Membrane</keyword>
<feature type="transmembrane region" description="Helical" evidence="1">
    <location>
        <begin position="252"/>
        <end position="271"/>
    </location>
</feature>
<dbReference type="PROSITE" id="PS50883">
    <property type="entry name" value="EAL"/>
    <property type="match status" value="1"/>
</dbReference>
<dbReference type="Gene3D" id="3.40.190.10">
    <property type="entry name" value="Periplasmic binding protein-like II"/>
    <property type="match status" value="2"/>
</dbReference>
<dbReference type="InterPro" id="IPR001638">
    <property type="entry name" value="Solute-binding_3/MltF_N"/>
</dbReference>
<dbReference type="InterPro" id="IPR001610">
    <property type="entry name" value="PAC"/>
</dbReference>
<evidence type="ECO:0000259" key="4">
    <source>
        <dbReference type="PROSITE" id="PS50883"/>
    </source>
</evidence>
<evidence type="ECO:0000259" key="3">
    <source>
        <dbReference type="PROSITE" id="PS50113"/>
    </source>
</evidence>
<dbReference type="NCBIfam" id="TIGR00229">
    <property type="entry name" value="sensory_box"/>
    <property type="match status" value="2"/>
</dbReference>
<reference evidence="6" key="1">
    <citation type="journal article" date="2014" name="Int. J. Syst. Evol. Microbiol.">
        <title>Complete genome sequence of Corynebacterium casei LMG S-19264T (=DSM 44701T), isolated from a smear-ripened cheese.</title>
        <authorList>
            <consortium name="US DOE Joint Genome Institute (JGI-PGF)"/>
            <person name="Walter F."/>
            <person name="Albersmeier A."/>
            <person name="Kalinowski J."/>
            <person name="Ruckert C."/>
        </authorList>
    </citation>
    <scope>NUCLEOTIDE SEQUENCE</scope>
    <source>
        <strain evidence="6">KCTC 12343</strain>
    </source>
</reference>
<evidence type="ECO:0000259" key="2">
    <source>
        <dbReference type="PROSITE" id="PS50112"/>
    </source>
</evidence>
<dbReference type="PANTHER" id="PTHR44757">
    <property type="entry name" value="DIGUANYLATE CYCLASE DGCP"/>
    <property type="match status" value="1"/>
</dbReference>
<feature type="domain" description="PAS" evidence="2">
    <location>
        <begin position="287"/>
        <end position="335"/>
    </location>
</feature>
<keyword evidence="1" id="KW-1133">Transmembrane helix</keyword>
<accession>A0A411X077</accession>
<dbReference type="CDD" id="cd13706">
    <property type="entry name" value="PBP2_HisK_like_1"/>
    <property type="match status" value="1"/>
</dbReference>
<dbReference type="SUPFAM" id="SSF53850">
    <property type="entry name" value="Periplasmic binding protein-like II"/>
    <property type="match status" value="1"/>
</dbReference>
<dbReference type="OrthoDB" id="9813903at2"/>
<dbReference type="InterPro" id="IPR000014">
    <property type="entry name" value="PAS"/>
</dbReference>
<dbReference type="InterPro" id="IPR000160">
    <property type="entry name" value="GGDEF_dom"/>
</dbReference>
<dbReference type="EMBL" id="BMWV01000005">
    <property type="protein sequence ID" value="GGY43367.1"/>
    <property type="molecule type" value="Genomic_DNA"/>
</dbReference>
<dbReference type="InterPro" id="IPR013767">
    <property type="entry name" value="PAS_fold"/>
</dbReference>
<dbReference type="Proteomes" id="UP000628442">
    <property type="component" value="Unassembled WGS sequence"/>
</dbReference>
<sequence length="1090" mass="120948">MAIVFPLVRVLLAIGLCLPAAAVAAPLRVVLERNYPPFAFRNADGKLEGYSVDLWRLWEQQTGVKVELYPVDWPDVQRLLREGRVDVADTIFHTEGRTAYLDFSAPYADVTTSIYAHRAITGIHDFASLKGFAVTVQVDDACVERLQRRRVDVRTMSYQALLAGLADRSVKLLCMDDNAANYDFFRLGVHDDYMKTVEVAQTQVRRAVRKGDAATLALVEGGMARISPDDIAALHDKWMGRPLGFASYGRPLLQALAVLGGLVLLLGGWLVSVRRAVRNRTGELEYEKAQLRTLIESSTDLIWLKDAAGIYQACNHQLTALLDRPREEIIGKDDVALFGALAGERFRQDDLAALLAGRALTGEDHVAVPGQAAERVFETIKTPIRNADGTVLGVLGVARDITERRERERLLFEQDRLLQEMSALARIGAWELDPADGQLRWTDEVARICQAVTARPLTLELFLGCCKVSDRKVAEQACAAAIARGEPFDLELEFETPGPRTWVRMQCSPVLDGDRVVKLRGTVQDVTERRALEESMRMANLIYQTSPEAIVVTDADNRIVDVNPAFTAQTGMSLAAARGTRPRLFESAMHDSGFYAHLWQHLVADGQWQGEVLDREADGTESTKCVDIRVIRQPDGGIFRHVIQFHDISAQKQKDELIWRQTNFDALTGLPNRRLFLDRLEQDIRKAHGADEALAVLQLDFDRFRDINDSFGAAQGDRALIELTGRIAGCLPEDATMGRLGGDAFALVIHEVEGQLHPEPLAQAVIDAVAAPLPLDPDGVAYASASVGISVYPENGSDAIQLVRHAEHAVRLSKEAGRGQFQYFMPELHERAHVKFLLTNDLREALARHELAVHYQPIVEVATGHIRKAETLLRWRHPERGMVSPALFIPLAEEAGLIREISEWVVEEAIASVLRWNRMYGRVIELSVNISASQFEQRGPLSWLDRVVQANLPHHSITVEITEGVLVHDAEQVNRCLGTLHAAGAKVSIDDFGTGFSALSYLKRFEIDYLKIDKSFIDNLPGDSGDKALTEAIVDLAHRLGIEAIAEGVETGAQRDALAAIGCDYIQGYFYSKAVTREVFERLLEGQMAH</sequence>
<evidence type="ECO:0000313" key="6">
    <source>
        <dbReference type="EMBL" id="GGY43367.1"/>
    </source>
</evidence>
<keyword evidence="8" id="KW-1185">Reference proteome</keyword>
<reference evidence="7 8" key="2">
    <citation type="submission" date="2019-02" db="EMBL/GenBank/DDBJ databases">
        <title>Draft Genome Sequences of Six Type Strains of the Genus Massilia.</title>
        <authorList>
            <person name="Miess H."/>
            <person name="Frediansyhah A."/>
            <person name="Gross H."/>
        </authorList>
    </citation>
    <scope>NUCLEOTIDE SEQUENCE [LARGE SCALE GENOMIC DNA]</scope>
    <source>
        <strain evidence="7 8">DSM 17472</strain>
    </source>
</reference>
<feature type="domain" description="PAC" evidence="3">
    <location>
        <begin position="486"/>
        <end position="538"/>
    </location>
</feature>
<dbReference type="EMBL" id="CP036401">
    <property type="protein sequence ID" value="QBI02369.1"/>
    <property type="molecule type" value="Genomic_DNA"/>
</dbReference>
<dbReference type="InterPro" id="IPR043128">
    <property type="entry name" value="Rev_trsase/Diguanyl_cyclase"/>
</dbReference>
<dbReference type="Pfam" id="PF00563">
    <property type="entry name" value="EAL"/>
    <property type="match status" value="1"/>
</dbReference>
<dbReference type="PROSITE" id="PS50112">
    <property type="entry name" value="PAS"/>
    <property type="match status" value="1"/>
</dbReference>
<reference evidence="6" key="3">
    <citation type="submission" date="2022-12" db="EMBL/GenBank/DDBJ databases">
        <authorList>
            <person name="Sun Q."/>
            <person name="Kim S."/>
        </authorList>
    </citation>
    <scope>NUCLEOTIDE SEQUENCE</scope>
    <source>
        <strain evidence="6">KCTC 12343</strain>
    </source>
</reference>
<feature type="domain" description="EAL" evidence="4">
    <location>
        <begin position="835"/>
        <end position="1088"/>
    </location>
</feature>
<dbReference type="InterPro" id="IPR013656">
    <property type="entry name" value="PAS_4"/>
</dbReference>
<dbReference type="InterPro" id="IPR029787">
    <property type="entry name" value="Nucleotide_cyclase"/>
</dbReference>
<dbReference type="Proteomes" id="UP000292307">
    <property type="component" value="Chromosome"/>
</dbReference>
<dbReference type="CDD" id="cd01948">
    <property type="entry name" value="EAL"/>
    <property type="match status" value="1"/>
</dbReference>
<dbReference type="CDD" id="cd00130">
    <property type="entry name" value="PAS"/>
    <property type="match status" value="2"/>
</dbReference>
<evidence type="ECO:0000259" key="5">
    <source>
        <dbReference type="PROSITE" id="PS50887"/>
    </source>
</evidence>
<protein>
    <submittedName>
        <fullName evidence="7">EAL domain-containing protein</fullName>
    </submittedName>
</protein>
<dbReference type="Gene3D" id="3.20.20.450">
    <property type="entry name" value="EAL domain"/>
    <property type="match status" value="1"/>
</dbReference>
<dbReference type="SMART" id="SM00052">
    <property type="entry name" value="EAL"/>
    <property type="match status" value="1"/>
</dbReference>
<dbReference type="AlphaFoldDB" id="A0A411X077"/>
<dbReference type="NCBIfam" id="TIGR00254">
    <property type="entry name" value="GGDEF"/>
    <property type="match status" value="1"/>
</dbReference>
<dbReference type="SUPFAM" id="SSF55073">
    <property type="entry name" value="Nucleotide cyclase"/>
    <property type="match status" value="1"/>
</dbReference>
<dbReference type="SMART" id="SM00062">
    <property type="entry name" value="PBPb"/>
    <property type="match status" value="1"/>
</dbReference>
<dbReference type="InterPro" id="IPR000700">
    <property type="entry name" value="PAS-assoc_C"/>
</dbReference>
<dbReference type="SMART" id="SM00091">
    <property type="entry name" value="PAS"/>
    <property type="match status" value="2"/>
</dbReference>
<dbReference type="InterPro" id="IPR035919">
    <property type="entry name" value="EAL_sf"/>
</dbReference>
<dbReference type="RefSeq" id="WP_131146483.1">
    <property type="nucleotide sequence ID" value="NZ_BMWV01000005.1"/>
</dbReference>
<dbReference type="Pfam" id="PF00989">
    <property type="entry name" value="PAS"/>
    <property type="match status" value="1"/>
</dbReference>
<dbReference type="SUPFAM" id="SSF141868">
    <property type="entry name" value="EAL domain-like"/>
    <property type="match status" value="1"/>
</dbReference>
<proteinExistence type="predicted"/>
<dbReference type="PROSITE" id="PS50887">
    <property type="entry name" value="GGDEF"/>
    <property type="match status" value="1"/>
</dbReference>
<keyword evidence="1" id="KW-0812">Transmembrane</keyword>
<name>A0A411X077_9BURK</name>
<dbReference type="Pfam" id="PF08448">
    <property type="entry name" value="PAS_4"/>
    <property type="match status" value="1"/>
</dbReference>
<dbReference type="InterPro" id="IPR001633">
    <property type="entry name" value="EAL_dom"/>
</dbReference>
<evidence type="ECO:0000313" key="9">
    <source>
        <dbReference type="Proteomes" id="UP000628442"/>
    </source>
</evidence>
<feature type="domain" description="PAC" evidence="3">
    <location>
        <begin position="360"/>
        <end position="413"/>
    </location>
</feature>
<feature type="domain" description="GGDEF" evidence="5">
    <location>
        <begin position="692"/>
        <end position="826"/>
    </location>
</feature>
<gene>
    <name evidence="7" type="ORF">EYF70_17125</name>
    <name evidence="6" type="ORF">GCM10007387_26810</name>
</gene>
<organism evidence="6 9">
    <name type="scientific">Pseudoduganella albidiflava</name>
    <dbReference type="NCBI Taxonomy" id="321983"/>
    <lineage>
        <taxon>Bacteria</taxon>
        <taxon>Pseudomonadati</taxon>
        <taxon>Pseudomonadota</taxon>
        <taxon>Betaproteobacteria</taxon>
        <taxon>Burkholderiales</taxon>
        <taxon>Oxalobacteraceae</taxon>
        <taxon>Telluria group</taxon>
        <taxon>Pseudoduganella</taxon>
    </lineage>
</organism>
<dbReference type="SMART" id="SM00267">
    <property type="entry name" value="GGDEF"/>
    <property type="match status" value="1"/>
</dbReference>
<dbReference type="SUPFAM" id="SSF55785">
    <property type="entry name" value="PYP-like sensor domain (PAS domain)"/>
    <property type="match status" value="3"/>
</dbReference>
<dbReference type="SMART" id="SM00086">
    <property type="entry name" value="PAC"/>
    <property type="match status" value="2"/>
</dbReference>
<evidence type="ECO:0000313" key="7">
    <source>
        <dbReference type="EMBL" id="QBI02369.1"/>
    </source>
</evidence>
<dbReference type="Pfam" id="PF00990">
    <property type="entry name" value="GGDEF"/>
    <property type="match status" value="1"/>
</dbReference>